<dbReference type="InParanoid" id="A0A165NMD1"/>
<reference evidence="1 2" key="1">
    <citation type="journal article" date="2016" name="Mol. Biol. Evol.">
        <title>Comparative Genomics of Early-Diverging Mushroom-Forming Fungi Provides Insights into the Origins of Lignocellulose Decay Capabilities.</title>
        <authorList>
            <person name="Nagy L.G."/>
            <person name="Riley R."/>
            <person name="Tritt A."/>
            <person name="Adam C."/>
            <person name="Daum C."/>
            <person name="Floudas D."/>
            <person name="Sun H."/>
            <person name="Yadav J.S."/>
            <person name="Pangilinan J."/>
            <person name="Larsson K.H."/>
            <person name="Matsuura K."/>
            <person name="Barry K."/>
            <person name="Labutti K."/>
            <person name="Kuo R."/>
            <person name="Ohm R.A."/>
            <person name="Bhattacharya S.S."/>
            <person name="Shirouzu T."/>
            <person name="Yoshinaga Y."/>
            <person name="Martin F.M."/>
            <person name="Grigoriev I.V."/>
            <person name="Hibbett D.S."/>
        </authorList>
    </citation>
    <scope>NUCLEOTIDE SEQUENCE [LARGE SCALE GENOMIC DNA]</scope>
    <source>
        <strain evidence="1 2">HHB12029</strain>
    </source>
</reference>
<sequence>MTPPRVQRELPPELIELVLIFAWLEPRQWYWRVRDYLAYTTVCRLWRHTMLRVSLQFIHVNLIHPTALEALLQKPLAATRPGVAGEEERTIVSHGDICLLASFRIAPGPGLVSFLHTANILFPLTPRLVHVRLDFTMEPDAASSTRLPSTRTPAAILDTIISALESAPETLRTLEVICGCPSNPYGQASEASPSQLRFPNVEHLYIDSDNEVLVLDLVSRCVNLSSLRLTCAFAAIGRLPSKAPHLRSLALNIDPHPAVRLSGHLPFFVKRDPLQNWKVLDAVRGGLLGGQAASSLLLEKSYHSCDEGDDMNALRRACQAAGIQVRSAMVDPSDRPCYHDKFLTNNPDKQRLKKMVAFFVP</sequence>
<organism evidence="1 2">
    <name type="scientific">Exidia glandulosa HHB12029</name>
    <dbReference type="NCBI Taxonomy" id="1314781"/>
    <lineage>
        <taxon>Eukaryota</taxon>
        <taxon>Fungi</taxon>
        <taxon>Dikarya</taxon>
        <taxon>Basidiomycota</taxon>
        <taxon>Agaricomycotina</taxon>
        <taxon>Agaricomycetes</taxon>
        <taxon>Auriculariales</taxon>
        <taxon>Exidiaceae</taxon>
        <taxon>Exidia</taxon>
    </lineage>
</organism>
<dbReference type="Proteomes" id="UP000077266">
    <property type="component" value="Unassembled WGS sequence"/>
</dbReference>
<name>A0A165NMD1_EXIGL</name>
<accession>A0A165NMD1</accession>
<dbReference type="EMBL" id="KV425897">
    <property type="protein sequence ID" value="KZW00948.1"/>
    <property type="molecule type" value="Genomic_DNA"/>
</dbReference>
<protein>
    <submittedName>
        <fullName evidence="1">Uncharacterized protein</fullName>
    </submittedName>
</protein>
<evidence type="ECO:0000313" key="1">
    <source>
        <dbReference type="EMBL" id="KZW00948.1"/>
    </source>
</evidence>
<dbReference type="AlphaFoldDB" id="A0A165NMD1"/>
<evidence type="ECO:0000313" key="2">
    <source>
        <dbReference type="Proteomes" id="UP000077266"/>
    </source>
</evidence>
<proteinExistence type="predicted"/>
<keyword evidence="2" id="KW-1185">Reference proteome</keyword>
<gene>
    <name evidence="1" type="ORF">EXIGLDRAFT_720024</name>
</gene>